<dbReference type="RefSeq" id="WP_121156596.1">
    <property type="nucleotide sequence ID" value="NZ_RBKT01000001.1"/>
</dbReference>
<dbReference type="Gene3D" id="1.10.260.40">
    <property type="entry name" value="lambda repressor-like DNA-binding domains"/>
    <property type="match status" value="1"/>
</dbReference>
<organism evidence="2 3">
    <name type="scientific">Micromonospora pisi</name>
    <dbReference type="NCBI Taxonomy" id="589240"/>
    <lineage>
        <taxon>Bacteria</taxon>
        <taxon>Bacillati</taxon>
        <taxon>Actinomycetota</taxon>
        <taxon>Actinomycetes</taxon>
        <taxon>Micromonosporales</taxon>
        <taxon>Micromonosporaceae</taxon>
        <taxon>Micromonospora</taxon>
    </lineage>
</organism>
<keyword evidence="3" id="KW-1185">Reference proteome</keyword>
<dbReference type="Pfam" id="PF13560">
    <property type="entry name" value="HTH_31"/>
    <property type="match status" value="1"/>
</dbReference>
<dbReference type="Proteomes" id="UP000277671">
    <property type="component" value="Unassembled WGS sequence"/>
</dbReference>
<dbReference type="Pfam" id="PF19054">
    <property type="entry name" value="DUF5753"/>
    <property type="match status" value="1"/>
</dbReference>
<comment type="caution">
    <text evidence="2">The sequence shown here is derived from an EMBL/GenBank/DDBJ whole genome shotgun (WGS) entry which is preliminary data.</text>
</comment>
<dbReference type="InterPro" id="IPR043917">
    <property type="entry name" value="DUF5753"/>
</dbReference>
<gene>
    <name evidence="2" type="ORF">BDK92_2198</name>
</gene>
<dbReference type="AlphaFoldDB" id="A0A495JG66"/>
<dbReference type="PROSITE" id="PS50943">
    <property type="entry name" value="HTH_CROC1"/>
    <property type="match status" value="1"/>
</dbReference>
<accession>A0A495JG66</accession>
<name>A0A495JG66_9ACTN</name>
<dbReference type="OrthoDB" id="3458445at2"/>
<feature type="domain" description="HTH cro/C1-type" evidence="1">
    <location>
        <begin position="17"/>
        <end position="71"/>
    </location>
</feature>
<dbReference type="SUPFAM" id="SSF47413">
    <property type="entry name" value="lambda repressor-like DNA-binding domains"/>
    <property type="match status" value="1"/>
</dbReference>
<dbReference type="InterPro" id="IPR001387">
    <property type="entry name" value="Cro/C1-type_HTH"/>
</dbReference>
<evidence type="ECO:0000313" key="3">
    <source>
        <dbReference type="Proteomes" id="UP000277671"/>
    </source>
</evidence>
<dbReference type="GO" id="GO:0003677">
    <property type="term" value="F:DNA binding"/>
    <property type="evidence" value="ECO:0007669"/>
    <property type="project" value="InterPro"/>
</dbReference>
<evidence type="ECO:0000259" key="1">
    <source>
        <dbReference type="PROSITE" id="PS50943"/>
    </source>
</evidence>
<dbReference type="CDD" id="cd00093">
    <property type="entry name" value="HTH_XRE"/>
    <property type="match status" value="1"/>
</dbReference>
<dbReference type="SMART" id="SM00530">
    <property type="entry name" value="HTH_XRE"/>
    <property type="match status" value="1"/>
</dbReference>
<proteinExistence type="predicted"/>
<protein>
    <submittedName>
        <fullName evidence="2">Helix-turn-helix protein</fullName>
    </submittedName>
</protein>
<sequence length="289" mass="31844">MTDSGSSVPRRQLGRYLKQAREQAGLSLEAAAGELEVSRATMYRIEGGQNAVRKADVLSMCTTYGLTPEMTSVLVGLATQTKAKGWWHAYGDAIPTWFELYVGLEAAASRLRHWEPASVPGLLQTREYAEHLLRSHPDIPGGEVDRLVEVRMERQHILRRKNPAPPRLDVILDEVVLRRRAPGMGRQLAHLHDQATNGTATIRVVPSAALSNYSLSGGQFIILEFPPLGLRTPEPTTVYSESLTGALYLDKPSEVRTYSGAWKVLEGLTLDADRSADLIAMISKESSNE</sequence>
<dbReference type="EMBL" id="RBKT01000001">
    <property type="protein sequence ID" value="RKR87897.1"/>
    <property type="molecule type" value="Genomic_DNA"/>
</dbReference>
<evidence type="ECO:0000313" key="2">
    <source>
        <dbReference type="EMBL" id="RKR87897.1"/>
    </source>
</evidence>
<reference evidence="2 3" key="1">
    <citation type="submission" date="2018-10" db="EMBL/GenBank/DDBJ databases">
        <title>Sequencing the genomes of 1000 actinobacteria strains.</title>
        <authorList>
            <person name="Klenk H.-P."/>
        </authorList>
    </citation>
    <scope>NUCLEOTIDE SEQUENCE [LARGE SCALE GENOMIC DNA]</scope>
    <source>
        <strain evidence="2 3">DSM 45175</strain>
    </source>
</reference>
<dbReference type="InterPro" id="IPR010982">
    <property type="entry name" value="Lambda_DNA-bd_dom_sf"/>
</dbReference>